<keyword evidence="7" id="KW-1185">Reference proteome</keyword>
<dbReference type="Pfam" id="PF19127">
    <property type="entry name" value="Choline_bind_3"/>
    <property type="match status" value="1"/>
</dbReference>
<feature type="chain" id="PRO_5036027705" evidence="4">
    <location>
        <begin position="30"/>
        <end position="201"/>
    </location>
</feature>
<keyword evidence="3" id="KW-0175">Coiled coil</keyword>
<dbReference type="Gene3D" id="2.10.270.10">
    <property type="entry name" value="Cholin Binding"/>
    <property type="match status" value="1"/>
</dbReference>
<dbReference type="RefSeq" id="WP_079439402.1">
    <property type="nucleotide sequence ID" value="NZ_MZGT01000021.1"/>
</dbReference>
<evidence type="ECO:0000313" key="8">
    <source>
        <dbReference type="Proteomes" id="UP000265930"/>
    </source>
</evidence>
<keyword evidence="5" id="KW-0378">Hydrolase</keyword>
<feature type="repeat" description="Cell wall-binding" evidence="2">
    <location>
        <begin position="87"/>
        <end position="106"/>
    </location>
</feature>
<gene>
    <name evidence="5" type="primary">lytA_5</name>
    <name evidence="5" type="ORF">CLCHR_18390</name>
    <name evidence="6" type="ORF">D2A34_19830</name>
</gene>
<evidence type="ECO:0000256" key="3">
    <source>
        <dbReference type="SAM" id="Coils"/>
    </source>
</evidence>
<evidence type="ECO:0000256" key="2">
    <source>
        <dbReference type="PROSITE-ProRule" id="PRU00591"/>
    </source>
</evidence>
<sequence length="201" mass="23131">MKTKLIKKIMMLTITTITAIGMFSVGASASWRQNTHGWWNQKGNGYSMGWDRIGSQWFYFNPDGYMKTGWLKDGDKWYFLNSNGDMKTGWVQDAGKWYYLNPNGDMAYNTAVDGYILGPDGAWTVDINVTTGAAVNITITPTTEAAVTLPFSGNDDNKYLDKFNKEKEKVEKFLDKTKEKLDEQTQKMQQKLNQAWWYLHR</sequence>
<dbReference type="Pfam" id="PF19085">
    <property type="entry name" value="Choline_bind_2"/>
    <property type="match status" value="1"/>
</dbReference>
<dbReference type="InterPro" id="IPR018337">
    <property type="entry name" value="Cell_wall/Cho-bd_repeat"/>
</dbReference>
<dbReference type="OrthoDB" id="2218672at2"/>
<dbReference type="EMBL" id="QXDJ01000005">
    <property type="protein sequence ID" value="RII33081.1"/>
    <property type="molecule type" value="Genomic_DNA"/>
</dbReference>
<feature type="repeat" description="Cell wall-binding" evidence="2">
    <location>
        <begin position="67"/>
        <end position="86"/>
    </location>
</feature>
<evidence type="ECO:0000313" key="5">
    <source>
        <dbReference type="EMBL" id="OPJ62779.1"/>
    </source>
</evidence>
<evidence type="ECO:0000256" key="1">
    <source>
        <dbReference type="ARBA" id="ARBA00022737"/>
    </source>
</evidence>
<feature type="signal peptide" evidence="4">
    <location>
        <begin position="1"/>
        <end position="29"/>
    </location>
</feature>
<keyword evidence="4" id="KW-0732">Signal</keyword>
<dbReference type="Proteomes" id="UP000265930">
    <property type="component" value="Unassembled WGS sequence"/>
</dbReference>
<dbReference type="AlphaFoldDB" id="A0A1V4ISB2"/>
<dbReference type="SUPFAM" id="SSF69360">
    <property type="entry name" value="Cell wall binding repeat"/>
    <property type="match status" value="1"/>
</dbReference>
<protein>
    <submittedName>
        <fullName evidence="5">Autolysin</fullName>
        <ecNumber evidence="5">3.5.1.28</ecNumber>
    </submittedName>
</protein>
<name>A0A1V4ISB2_9CLOT</name>
<accession>A0A1V4ISB2</accession>
<organism evidence="5 7">
    <name type="scientific">Clostridium chromiireducens</name>
    <dbReference type="NCBI Taxonomy" id="225345"/>
    <lineage>
        <taxon>Bacteria</taxon>
        <taxon>Bacillati</taxon>
        <taxon>Bacillota</taxon>
        <taxon>Clostridia</taxon>
        <taxon>Eubacteriales</taxon>
        <taxon>Clostridiaceae</taxon>
        <taxon>Clostridium</taxon>
    </lineage>
</organism>
<dbReference type="EC" id="3.5.1.28" evidence="5"/>
<comment type="caution">
    <text evidence="5">The sequence shown here is derived from an EMBL/GenBank/DDBJ whole genome shotgun (WGS) entry which is preliminary data.</text>
</comment>
<dbReference type="PROSITE" id="PS51170">
    <property type="entry name" value="CW"/>
    <property type="match status" value="3"/>
</dbReference>
<dbReference type="GO" id="GO:0008745">
    <property type="term" value="F:N-acetylmuramoyl-L-alanine amidase activity"/>
    <property type="evidence" value="ECO:0007669"/>
    <property type="project" value="UniProtKB-EC"/>
</dbReference>
<reference evidence="5 7" key="1">
    <citation type="submission" date="2017-03" db="EMBL/GenBank/DDBJ databases">
        <title>Genome sequence of Clostridium chromiireducens DSM 23318.</title>
        <authorList>
            <person name="Poehlein A."/>
            <person name="Daniel R."/>
        </authorList>
    </citation>
    <scope>NUCLEOTIDE SEQUENCE [LARGE SCALE GENOMIC DNA]</scope>
    <source>
        <strain evidence="5 7">DSM 23318</strain>
    </source>
</reference>
<keyword evidence="1" id="KW-0677">Repeat</keyword>
<evidence type="ECO:0000256" key="4">
    <source>
        <dbReference type="SAM" id="SignalP"/>
    </source>
</evidence>
<reference evidence="6 8" key="2">
    <citation type="submission" date="2018-08" db="EMBL/GenBank/DDBJ databases">
        <title>Genome of Clostridium chromiireducens C1, DSM12136.</title>
        <authorList>
            <person name="Xing M."/>
            <person name="Wei Y."/>
            <person name="Ang E.L."/>
            <person name="Zhao H."/>
            <person name="Zhang Y."/>
        </authorList>
    </citation>
    <scope>NUCLEOTIDE SEQUENCE [LARGE SCALE GENOMIC DNA]</scope>
    <source>
        <strain evidence="6 8">C1</strain>
    </source>
</reference>
<evidence type="ECO:0000313" key="7">
    <source>
        <dbReference type="Proteomes" id="UP000191056"/>
    </source>
</evidence>
<dbReference type="Proteomes" id="UP000191056">
    <property type="component" value="Unassembled WGS sequence"/>
</dbReference>
<feature type="coiled-coil region" evidence="3">
    <location>
        <begin position="160"/>
        <end position="194"/>
    </location>
</feature>
<dbReference type="EMBL" id="MZGT01000021">
    <property type="protein sequence ID" value="OPJ62779.1"/>
    <property type="molecule type" value="Genomic_DNA"/>
</dbReference>
<feature type="repeat" description="Cell wall-binding" evidence="2">
    <location>
        <begin position="47"/>
        <end position="66"/>
    </location>
</feature>
<evidence type="ECO:0000313" key="6">
    <source>
        <dbReference type="EMBL" id="RII33081.1"/>
    </source>
</evidence>
<dbReference type="STRING" id="225345.CLCHR_18390"/>
<proteinExistence type="predicted"/>